<gene>
    <name evidence="2" type="ORF">JOQ06_003594</name>
</gene>
<feature type="non-terminal residue" evidence="2">
    <location>
        <position position="1"/>
    </location>
</feature>
<dbReference type="EMBL" id="JAPTMU010000022">
    <property type="protein sequence ID" value="KAJ4924642.1"/>
    <property type="molecule type" value="Genomic_DNA"/>
</dbReference>
<protein>
    <submittedName>
        <fullName evidence="2">Uncharacterized protein</fullName>
    </submittedName>
</protein>
<sequence length="214" mass="22815">IVHRLSAPHPGPPVHTSPDEHTDAGACMQIRPTLRKRLCRKTAGNNCLPSAASGLNGGLEVVTPCGNRRCPEVSKAVTGTLRLSTQAPVARRREQRTRYAEGPAQEPVQQRSLARPPCLFTLTSPSLRECGSVLDQPSKPRLTDSSEDKCNMNKNSAVDCTKAFVDELELAGKGGRSGLCEVTMALAATHGAAPGPEEEMRGSLEDTGVIRSPQ</sequence>
<accession>A0AAD6F8H6</accession>
<keyword evidence="3" id="KW-1185">Reference proteome</keyword>
<comment type="caution">
    <text evidence="2">The sequence shown here is derived from an EMBL/GenBank/DDBJ whole genome shotgun (WGS) entry which is preliminary data.</text>
</comment>
<evidence type="ECO:0000256" key="1">
    <source>
        <dbReference type="SAM" id="MobiDB-lite"/>
    </source>
</evidence>
<organism evidence="2 3">
    <name type="scientific">Pogonophryne albipinna</name>
    <dbReference type="NCBI Taxonomy" id="1090488"/>
    <lineage>
        <taxon>Eukaryota</taxon>
        <taxon>Metazoa</taxon>
        <taxon>Chordata</taxon>
        <taxon>Craniata</taxon>
        <taxon>Vertebrata</taxon>
        <taxon>Euteleostomi</taxon>
        <taxon>Actinopterygii</taxon>
        <taxon>Neopterygii</taxon>
        <taxon>Teleostei</taxon>
        <taxon>Neoteleostei</taxon>
        <taxon>Acanthomorphata</taxon>
        <taxon>Eupercaria</taxon>
        <taxon>Perciformes</taxon>
        <taxon>Notothenioidei</taxon>
        <taxon>Pogonophryne</taxon>
    </lineage>
</organism>
<dbReference type="AlphaFoldDB" id="A0AAD6F8H6"/>
<dbReference type="Proteomes" id="UP001219934">
    <property type="component" value="Unassembled WGS sequence"/>
</dbReference>
<feature type="non-terminal residue" evidence="2">
    <location>
        <position position="214"/>
    </location>
</feature>
<feature type="region of interest" description="Disordered" evidence="1">
    <location>
        <begin position="191"/>
        <end position="214"/>
    </location>
</feature>
<feature type="region of interest" description="Disordered" evidence="1">
    <location>
        <begin position="90"/>
        <end position="112"/>
    </location>
</feature>
<evidence type="ECO:0000313" key="2">
    <source>
        <dbReference type="EMBL" id="KAJ4924642.1"/>
    </source>
</evidence>
<reference evidence="2" key="1">
    <citation type="submission" date="2022-11" db="EMBL/GenBank/DDBJ databases">
        <title>Chromosome-level genome of Pogonophryne albipinna.</title>
        <authorList>
            <person name="Jo E."/>
        </authorList>
    </citation>
    <scope>NUCLEOTIDE SEQUENCE</scope>
    <source>
        <strain evidence="2">SGF0006</strain>
        <tissue evidence="2">Muscle</tissue>
    </source>
</reference>
<name>A0AAD6F8H6_9TELE</name>
<feature type="region of interest" description="Disordered" evidence="1">
    <location>
        <begin position="1"/>
        <end position="24"/>
    </location>
</feature>
<proteinExistence type="predicted"/>
<evidence type="ECO:0000313" key="3">
    <source>
        <dbReference type="Proteomes" id="UP001219934"/>
    </source>
</evidence>